<organism evidence="1 2">
    <name type="scientific">Phytopseudomonas seleniipraecipitans</name>
    <dbReference type="NCBI Taxonomy" id="640205"/>
    <lineage>
        <taxon>Bacteria</taxon>
        <taxon>Pseudomonadati</taxon>
        <taxon>Pseudomonadota</taxon>
        <taxon>Gammaproteobacteria</taxon>
        <taxon>Pseudomonadales</taxon>
        <taxon>Pseudomonadaceae</taxon>
        <taxon>Phytopseudomonas</taxon>
    </lineage>
</organism>
<evidence type="ECO:0000313" key="2">
    <source>
        <dbReference type="Proteomes" id="UP000243378"/>
    </source>
</evidence>
<dbReference type="EMBL" id="FNBM01000002">
    <property type="protein sequence ID" value="SDF22244.1"/>
    <property type="molecule type" value="Genomic_DNA"/>
</dbReference>
<dbReference type="Proteomes" id="UP000243378">
    <property type="component" value="Unassembled WGS sequence"/>
</dbReference>
<protein>
    <submittedName>
        <fullName evidence="1">Uncharacterized protein</fullName>
    </submittedName>
</protein>
<dbReference type="AlphaFoldDB" id="A0A1G7JBV3"/>
<gene>
    <name evidence="1" type="ORF">SAMN05216381_1057</name>
</gene>
<dbReference type="STRING" id="640205.SAMN05216381_1057"/>
<name>A0A1G7JBV3_9GAMM</name>
<evidence type="ECO:0000313" key="1">
    <source>
        <dbReference type="EMBL" id="SDF22244.1"/>
    </source>
</evidence>
<dbReference type="RefSeq" id="WP_244153364.1">
    <property type="nucleotide sequence ID" value="NZ_FNBM01000002.1"/>
</dbReference>
<reference evidence="1 2" key="1">
    <citation type="submission" date="2016-10" db="EMBL/GenBank/DDBJ databases">
        <authorList>
            <person name="de Groot N.N."/>
        </authorList>
    </citation>
    <scope>NUCLEOTIDE SEQUENCE [LARGE SCALE GENOMIC DNA]</scope>
    <source>
        <strain evidence="1 2">LMG 25475</strain>
    </source>
</reference>
<proteinExistence type="predicted"/>
<sequence length="590" mass="64365">MLSITVGGGWGRGAPADRQGLLVPWGKTQPADLGAGSRWQLASVQDGKHLASAWELVPAADLSRASAWLEAGQRDGASMQSGWVDVPTKDASLNLGWDHTIRPIGLRLRLIYNPKPARKELGLSVGIRRVNEYGPRYDAETALQDSLYVPGNGPLVFSFSGRPYFPSAAPHVYFDFRYVAETPRIQPADTGAVVVRWSTARKLNLGYRVPWDKARVLDGPLTGVEYVDYPGPVKPLPVPPTDPTILDTYMIANTVNLVVLPSRTPIEAKSLRIGLDADSFSWKFSADIFTKAALDLVRPDAEGAKEVELNINGWVWVLLVERYSRQLKFPAEAYSITGATRTQLLAAPYAPLRTGLNSSPITARQAADSELLNTGFTIEWDTENIGPRDWTFPSGALSYQSQTPMQVIARIAETVGAVVRPARDSDVLEIRPRYVVPPWEWGQSDAPVDRIIPPAMLTQLDGEWTPQPAWNACYVSGTSHGVSMLVRRAGTAGDNAAADVFDDWITGEEANRARGVHELSKGGDIEVVGVRLPLFHKSDDHGVGLVLPAMLCKVPEAAGAWFGACLSTDITAEGTGSVRVWQDLKLERHH</sequence>
<accession>A0A1G7JBV3</accession>